<proteinExistence type="predicted"/>
<dbReference type="Proteomes" id="UP000316199">
    <property type="component" value="Unassembled WGS sequence"/>
</dbReference>
<keyword evidence="2" id="KW-1133">Transmembrane helix</keyword>
<name>A0A520S1P9_9GAMM</name>
<dbReference type="Pfam" id="PF20567">
    <property type="entry name" value="DUF6776"/>
    <property type="match status" value="1"/>
</dbReference>
<dbReference type="AlphaFoldDB" id="A0A520S1P9"/>
<keyword evidence="1" id="KW-0175">Coiled coil</keyword>
<dbReference type="EMBL" id="SHAG01000012">
    <property type="protein sequence ID" value="RZO76398.1"/>
    <property type="molecule type" value="Genomic_DNA"/>
</dbReference>
<reference evidence="3 4" key="1">
    <citation type="submission" date="2019-02" db="EMBL/GenBank/DDBJ databases">
        <title>Prokaryotic population dynamics and viral predation in marine succession experiment using metagenomics: the confinement effect.</title>
        <authorList>
            <person name="Haro-Moreno J.M."/>
            <person name="Rodriguez-Valera F."/>
            <person name="Lopez-Perez M."/>
        </authorList>
    </citation>
    <scope>NUCLEOTIDE SEQUENCE [LARGE SCALE GENOMIC DNA]</scope>
    <source>
        <strain evidence="3">MED-G157</strain>
    </source>
</reference>
<sequence length="245" mass="28177">MAAVKGSKQYQMVVVPHRPFYKAVVFLAFLVLMVMFGWLTFQYGKSQGIELKVAVVKERDDILIQLEDARDTIQAMRSSMADLRLREEVDTIATEEVRQTVESLQSRIAQLNEEILFYKGVMAPSVGDRGLRVERINIDGTSATNSFRYSLLLTQLVDKHDYVQGGVRISITGIEGQREKVFKLSDLDETKDESIRFRFKYFQNIEGQLTLPKDFQPREIKILAESTGRNKQRLEKKFDWQLTGG</sequence>
<gene>
    <name evidence="3" type="ORF">EVA68_04315</name>
</gene>
<keyword evidence="2" id="KW-0472">Membrane</keyword>
<dbReference type="InterPro" id="IPR046703">
    <property type="entry name" value="DUF6776"/>
</dbReference>
<organism evidence="3 4">
    <name type="scientific">OM182 bacterium</name>
    <dbReference type="NCBI Taxonomy" id="2510334"/>
    <lineage>
        <taxon>Bacteria</taxon>
        <taxon>Pseudomonadati</taxon>
        <taxon>Pseudomonadota</taxon>
        <taxon>Gammaproteobacteria</taxon>
        <taxon>OMG group</taxon>
        <taxon>OM182 clade</taxon>
    </lineage>
</organism>
<evidence type="ECO:0000313" key="3">
    <source>
        <dbReference type="EMBL" id="RZO76398.1"/>
    </source>
</evidence>
<keyword evidence="2" id="KW-0812">Transmembrane</keyword>
<evidence type="ECO:0000313" key="4">
    <source>
        <dbReference type="Proteomes" id="UP000316199"/>
    </source>
</evidence>
<evidence type="ECO:0000256" key="1">
    <source>
        <dbReference type="SAM" id="Coils"/>
    </source>
</evidence>
<evidence type="ECO:0000256" key="2">
    <source>
        <dbReference type="SAM" id="Phobius"/>
    </source>
</evidence>
<protein>
    <submittedName>
        <fullName evidence="3">Uncharacterized protein</fullName>
    </submittedName>
</protein>
<feature type="coiled-coil region" evidence="1">
    <location>
        <begin position="66"/>
        <end position="121"/>
    </location>
</feature>
<accession>A0A520S1P9</accession>
<comment type="caution">
    <text evidence="3">The sequence shown here is derived from an EMBL/GenBank/DDBJ whole genome shotgun (WGS) entry which is preliminary data.</text>
</comment>
<feature type="transmembrane region" description="Helical" evidence="2">
    <location>
        <begin position="20"/>
        <end position="41"/>
    </location>
</feature>